<evidence type="ECO:0000256" key="1">
    <source>
        <dbReference type="ARBA" id="ARBA00012513"/>
    </source>
</evidence>
<keyword evidence="6 7" id="KW-0067">ATP-binding</keyword>
<evidence type="ECO:0000256" key="8">
    <source>
        <dbReference type="RuleBase" id="RU000304"/>
    </source>
</evidence>
<evidence type="ECO:0000256" key="4">
    <source>
        <dbReference type="ARBA" id="ARBA00022741"/>
    </source>
</evidence>
<dbReference type="Gene3D" id="1.10.510.10">
    <property type="entry name" value="Transferase(Phosphotransferase) domain 1"/>
    <property type="match status" value="1"/>
</dbReference>
<dbReference type="Proteomes" id="UP001107558">
    <property type="component" value="Chromosome 2"/>
</dbReference>
<feature type="domain" description="Protein kinase" evidence="10">
    <location>
        <begin position="43"/>
        <end position="311"/>
    </location>
</feature>
<evidence type="ECO:0000256" key="9">
    <source>
        <dbReference type="SAM" id="MobiDB-lite"/>
    </source>
</evidence>
<dbReference type="InterPro" id="IPR050235">
    <property type="entry name" value="CK1_Ser-Thr_kinase"/>
</dbReference>
<dbReference type="PROSITE" id="PS00108">
    <property type="entry name" value="PROTEIN_KINASE_ST"/>
    <property type="match status" value="1"/>
</dbReference>
<comment type="caution">
    <text evidence="11">The sequence shown here is derived from an EMBL/GenBank/DDBJ whole genome shotgun (WGS) entry which is preliminary data.</text>
</comment>
<proteinExistence type="inferred from homology"/>
<feature type="region of interest" description="Disordered" evidence="9">
    <location>
        <begin position="332"/>
        <end position="404"/>
    </location>
</feature>
<organism evidence="11 12">
    <name type="scientific">Polypedilum vanderplanki</name>
    <name type="common">Sleeping chironomid midge</name>
    <dbReference type="NCBI Taxonomy" id="319348"/>
    <lineage>
        <taxon>Eukaryota</taxon>
        <taxon>Metazoa</taxon>
        <taxon>Ecdysozoa</taxon>
        <taxon>Arthropoda</taxon>
        <taxon>Hexapoda</taxon>
        <taxon>Insecta</taxon>
        <taxon>Pterygota</taxon>
        <taxon>Neoptera</taxon>
        <taxon>Endopterygota</taxon>
        <taxon>Diptera</taxon>
        <taxon>Nematocera</taxon>
        <taxon>Chironomoidea</taxon>
        <taxon>Chironomidae</taxon>
        <taxon>Chironominae</taxon>
        <taxon>Polypedilum</taxon>
        <taxon>Polypedilum</taxon>
    </lineage>
</organism>
<feature type="binding site" evidence="7">
    <location>
        <position position="72"/>
    </location>
    <ligand>
        <name>ATP</name>
        <dbReference type="ChEBI" id="CHEBI:30616"/>
    </ligand>
</feature>
<evidence type="ECO:0000313" key="12">
    <source>
        <dbReference type="Proteomes" id="UP001107558"/>
    </source>
</evidence>
<dbReference type="InterPro" id="IPR017441">
    <property type="entry name" value="Protein_kinase_ATP_BS"/>
</dbReference>
<accession>A0A9J6C6S1</accession>
<evidence type="ECO:0000259" key="10">
    <source>
        <dbReference type="PROSITE" id="PS50011"/>
    </source>
</evidence>
<sequence length="404" mass="47122">MSHCREKNRENLNIRDDYIFTKQRSVRYVITAFKMELRVGNRYRLGRKIGSGSFGDIYLGTNISTSEEVAIKLECIKTKHPQLHIESKFYKMTQGGIGIPTIKWCGSEGDYNVMVMELLGPSLEDLFNFCSRRFSLKTVLLLADQMISRIDYIHSRNFIHRDIKPDNFLMGLGKKGNLVYIIDFGLAKKYKDAKSSMHIPYRENKNLTGTARYASINTHLGIEQSRRDDLESLGYVLMYFNLGTLPWQGLKAANKRQKYERISEKKLSTPIEVLCKDFPVEFPTYLTYCRRLDFIQRPDYSYLRKLFRTLFHSQGFTYDYVFDWNMLKFGGPRSSSNQQQEQQQQQQEGGVEGTNRRNNLPMLQPHPNANDEPIASNSRNQYENERRASVRIRGQTLDTRNLSK</sequence>
<evidence type="ECO:0000256" key="6">
    <source>
        <dbReference type="ARBA" id="ARBA00022840"/>
    </source>
</evidence>
<keyword evidence="2 8" id="KW-0723">Serine/threonine-protein kinase</keyword>
<dbReference type="GO" id="GO:0005524">
    <property type="term" value="F:ATP binding"/>
    <property type="evidence" value="ECO:0007669"/>
    <property type="project" value="UniProtKB-UniRule"/>
</dbReference>
<keyword evidence="5" id="KW-0418">Kinase</keyword>
<dbReference type="PROSITE" id="PS50011">
    <property type="entry name" value="PROTEIN_KINASE_DOM"/>
    <property type="match status" value="1"/>
</dbReference>
<dbReference type="PANTHER" id="PTHR11909">
    <property type="entry name" value="CASEIN KINASE-RELATED"/>
    <property type="match status" value="1"/>
</dbReference>
<evidence type="ECO:0000256" key="3">
    <source>
        <dbReference type="ARBA" id="ARBA00022679"/>
    </source>
</evidence>
<evidence type="ECO:0000256" key="2">
    <source>
        <dbReference type="ARBA" id="ARBA00022527"/>
    </source>
</evidence>
<dbReference type="SMART" id="SM00220">
    <property type="entry name" value="S_TKc"/>
    <property type="match status" value="1"/>
</dbReference>
<protein>
    <recommendedName>
        <fullName evidence="1">non-specific serine/threonine protein kinase</fullName>
        <ecNumber evidence="1">2.7.11.1</ecNumber>
    </recommendedName>
</protein>
<name>A0A9J6C6S1_POLVA</name>
<dbReference type="InterPro" id="IPR011009">
    <property type="entry name" value="Kinase-like_dom_sf"/>
</dbReference>
<dbReference type="CDD" id="cd14125">
    <property type="entry name" value="STKc_CK1_delta_epsilon"/>
    <property type="match status" value="1"/>
</dbReference>
<dbReference type="InterPro" id="IPR008271">
    <property type="entry name" value="Ser/Thr_kinase_AS"/>
</dbReference>
<dbReference type="FunFam" id="3.30.200.20:FF:000538">
    <property type="entry name" value="Putative Casein kinase I"/>
    <property type="match status" value="1"/>
</dbReference>
<gene>
    <name evidence="11" type="ORF">PVAND_007363</name>
</gene>
<dbReference type="FunFam" id="1.10.510.10:FF:000155">
    <property type="entry name" value="Casein kinase I isoform epsilon"/>
    <property type="match status" value="1"/>
</dbReference>
<dbReference type="EC" id="2.7.11.1" evidence="1"/>
<evidence type="ECO:0000256" key="7">
    <source>
        <dbReference type="PROSITE-ProRule" id="PRU10141"/>
    </source>
</evidence>
<dbReference type="AlphaFoldDB" id="A0A9J6C6S1"/>
<dbReference type="Pfam" id="PF00069">
    <property type="entry name" value="Pkinase"/>
    <property type="match status" value="1"/>
</dbReference>
<evidence type="ECO:0000256" key="5">
    <source>
        <dbReference type="ARBA" id="ARBA00022777"/>
    </source>
</evidence>
<keyword evidence="4 7" id="KW-0547">Nucleotide-binding</keyword>
<keyword evidence="3" id="KW-0808">Transferase</keyword>
<reference evidence="11" key="1">
    <citation type="submission" date="2021-03" db="EMBL/GenBank/DDBJ databases">
        <title>Chromosome level genome of the anhydrobiotic midge Polypedilum vanderplanki.</title>
        <authorList>
            <person name="Yoshida Y."/>
            <person name="Kikawada T."/>
            <person name="Gusev O."/>
        </authorList>
    </citation>
    <scope>NUCLEOTIDE SEQUENCE</scope>
    <source>
        <strain evidence="11">NIAS01</strain>
        <tissue evidence="11">Whole body or cell culture</tissue>
    </source>
</reference>
<evidence type="ECO:0000313" key="11">
    <source>
        <dbReference type="EMBL" id="KAG5677621.1"/>
    </source>
</evidence>
<keyword evidence="12" id="KW-1185">Reference proteome</keyword>
<dbReference type="EMBL" id="JADBJN010000002">
    <property type="protein sequence ID" value="KAG5677621.1"/>
    <property type="molecule type" value="Genomic_DNA"/>
</dbReference>
<comment type="similarity">
    <text evidence="8">Belongs to the protein kinase superfamily.</text>
</comment>
<dbReference type="OrthoDB" id="5800476at2759"/>
<dbReference type="InterPro" id="IPR000719">
    <property type="entry name" value="Prot_kinase_dom"/>
</dbReference>
<feature type="compositionally biased region" description="Low complexity" evidence="9">
    <location>
        <begin position="338"/>
        <end position="348"/>
    </location>
</feature>
<dbReference type="SUPFAM" id="SSF56112">
    <property type="entry name" value="Protein kinase-like (PK-like)"/>
    <property type="match status" value="1"/>
</dbReference>
<dbReference type="PROSITE" id="PS00107">
    <property type="entry name" value="PROTEIN_KINASE_ATP"/>
    <property type="match status" value="1"/>
</dbReference>
<dbReference type="GO" id="GO:0004674">
    <property type="term" value="F:protein serine/threonine kinase activity"/>
    <property type="evidence" value="ECO:0007669"/>
    <property type="project" value="UniProtKB-KW"/>
</dbReference>